<evidence type="ECO:0000259" key="1">
    <source>
        <dbReference type="PROSITE" id="PS50846"/>
    </source>
</evidence>
<name>A0ABU3PDT3_9BURK</name>
<gene>
    <name evidence="2" type="ORF">RQP53_15870</name>
</gene>
<dbReference type="Gene3D" id="3.30.70.100">
    <property type="match status" value="1"/>
</dbReference>
<dbReference type="CDD" id="cd00371">
    <property type="entry name" value="HMA"/>
    <property type="match status" value="1"/>
</dbReference>
<organism evidence="2 3">
    <name type="scientific">Roseateles aquae</name>
    <dbReference type="NCBI Taxonomy" id="3077235"/>
    <lineage>
        <taxon>Bacteria</taxon>
        <taxon>Pseudomonadati</taxon>
        <taxon>Pseudomonadota</taxon>
        <taxon>Betaproteobacteria</taxon>
        <taxon>Burkholderiales</taxon>
        <taxon>Sphaerotilaceae</taxon>
        <taxon>Roseateles</taxon>
    </lineage>
</organism>
<dbReference type="PROSITE" id="PS50846">
    <property type="entry name" value="HMA_2"/>
    <property type="match status" value="1"/>
</dbReference>
<protein>
    <submittedName>
        <fullName evidence="2">Heavy-metal-associated domain-containing protein</fullName>
    </submittedName>
</protein>
<dbReference type="RefSeq" id="WP_315651623.1">
    <property type="nucleotide sequence ID" value="NZ_JAVXZY010000006.1"/>
</dbReference>
<evidence type="ECO:0000313" key="2">
    <source>
        <dbReference type="EMBL" id="MDT9000754.1"/>
    </source>
</evidence>
<dbReference type="InterPro" id="IPR006121">
    <property type="entry name" value="HMA_dom"/>
</dbReference>
<dbReference type="EMBL" id="JAVXZY010000006">
    <property type="protein sequence ID" value="MDT9000754.1"/>
    <property type="molecule type" value="Genomic_DNA"/>
</dbReference>
<comment type="caution">
    <text evidence="2">The sequence shown here is derived from an EMBL/GenBank/DDBJ whole genome shotgun (WGS) entry which is preliminary data.</text>
</comment>
<proteinExistence type="predicted"/>
<sequence>MPTFSLPDMSCGHCVATITKTLQALDAQAQLQFDREARTLAVESALSREQLAAALSEAGYPPAD</sequence>
<feature type="domain" description="HMA" evidence="1">
    <location>
        <begin position="1"/>
        <end position="63"/>
    </location>
</feature>
<dbReference type="SUPFAM" id="SSF55008">
    <property type="entry name" value="HMA, heavy metal-associated domain"/>
    <property type="match status" value="1"/>
</dbReference>
<dbReference type="Proteomes" id="UP001246372">
    <property type="component" value="Unassembled WGS sequence"/>
</dbReference>
<evidence type="ECO:0000313" key="3">
    <source>
        <dbReference type="Proteomes" id="UP001246372"/>
    </source>
</evidence>
<reference evidence="2" key="1">
    <citation type="submission" date="2023-09" db="EMBL/GenBank/DDBJ databases">
        <title>Paucibacter sp. APW11 Genome sequencing and assembly.</title>
        <authorList>
            <person name="Kim I."/>
        </authorList>
    </citation>
    <scope>NUCLEOTIDE SEQUENCE</scope>
    <source>
        <strain evidence="2">APW11</strain>
    </source>
</reference>
<keyword evidence="3" id="KW-1185">Reference proteome</keyword>
<accession>A0ABU3PDT3</accession>
<dbReference type="InterPro" id="IPR036163">
    <property type="entry name" value="HMA_dom_sf"/>
</dbReference>
<dbReference type="Pfam" id="PF00403">
    <property type="entry name" value="HMA"/>
    <property type="match status" value="1"/>
</dbReference>